<dbReference type="OrthoDB" id="9778870at2"/>
<dbReference type="Gene3D" id="3.40.50.300">
    <property type="entry name" value="P-loop containing nucleotide triphosphate hydrolases"/>
    <property type="match status" value="1"/>
</dbReference>
<evidence type="ECO:0000313" key="6">
    <source>
        <dbReference type="EMBL" id="OAP86473.1"/>
    </source>
</evidence>
<evidence type="ECO:0000256" key="4">
    <source>
        <dbReference type="ARBA" id="ARBA00022840"/>
    </source>
</evidence>
<dbReference type="Gene3D" id="2.70.50.60">
    <property type="entry name" value="abc- transporter (atp binding component) like domain"/>
    <property type="match status" value="1"/>
</dbReference>
<name>A0A179B5E9_9ACTO</name>
<dbReference type="GO" id="GO:0005524">
    <property type="term" value="F:ATP binding"/>
    <property type="evidence" value="ECO:0007669"/>
    <property type="project" value="UniProtKB-KW"/>
</dbReference>
<dbReference type="GO" id="GO:0016887">
    <property type="term" value="F:ATP hydrolysis activity"/>
    <property type="evidence" value="ECO:0007669"/>
    <property type="project" value="InterPro"/>
</dbReference>
<evidence type="ECO:0000313" key="7">
    <source>
        <dbReference type="Proteomes" id="UP000078368"/>
    </source>
</evidence>
<accession>A0A179B5E9</accession>
<reference evidence="6 7" key="1">
    <citation type="submission" date="2016-04" db="EMBL/GenBank/DDBJ databases">
        <title>Peptidophaga gingivicola gen. nov., sp. nov., isolated from human subgingival plaque.</title>
        <authorList>
            <person name="Beall C.J."/>
            <person name="Mokrzan E.M."/>
            <person name="Griffen A.L."/>
            <person name="Leys E.J."/>
        </authorList>
    </citation>
    <scope>NUCLEOTIDE SEQUENCE [LARGE SCALE GENOMIC DNA]</scope>
    <source>
        <strain evidence="6 7">BA112</strain>
    </source>
</reference>
<keyword evidence="2" id="KW-0813">Transport</keyword>
<dbReference type="Pfam" id="PF00005">
    <property type="entry name" value="ABC_tran"/>
    <property type="match status" value="1"/>
</dbReference>
<dbReference type="PANTHER" id="PTHR46743">
    <property type="entry name" value="TEICHOIC ACIDS EXPORT ATP-BINDING PROTEIN TAGH"/>
    <property type="match status" value="1"/>
</dbReference>
<dbReference type="InterPro" id="IPR003593">
    <property type="entry name" value="AAA+_ATPase"/>
</dbReference>
<dbReference type="STRING" id="1823756.A4H34_04885"/>
<evidence type="ECO:0000259" key="5">
    <source>
        <dbReference type="PROSITE" id="PS50893"/>
    </source>
</evidence>
<dbReference type="SMART" id="SM00382">
    <property type="entry name" value="AAA"/>
    <property type="match status" value="1"/>
</dbReference>
<dbReference type="InterPro" id="IPR015860">
    <property type="entry name" value="ABC_transpr_TagH-like"/>
</dbReference>
<dbReference type="Pfam" id="PF14524">
    <property type="entry name" value="Wzt_C"/>
    <property type="match status" value="1"/>
</dbReference>
<dbReference type="CDD" id="cd10147">
    <property type="entry name" value="Wzt_C-like"/>
    <property type="match status" value="1"/>
</dbReference>
<dbReference type="Proteomes" id="UP000078368">
    <property type="component" value="Unassembled WGS sequence"/>
</dbReference>
<evidence type="ECO:0000256" key="1">
    <source>
        <dbReference type="ARBA" id="ARBA00005417"/>
    </source>
</evidence>
<keyword evidence="3" id="KW-0547">Nucleotide-binding</keyword>
<feature type="domain" description="ABC transporter" evidence="5">
    <location>
        <begin position="18"/>
        <end position="260"/>
    </location>
</feature>
<evidence type="ECO:0000256" key="2">
    <source>
        <dbReference type="ARBA" id="ARBA00022448"/>
    </source>
</evidence>
<dbReference type="InterPro" id="IPR029439">
    <property type="entry name" value="Wzt_C"/>
</dbReference>
<comment type="caution">
    <text evidence="6">The sequence shown here is derived from an EMBL/GenBank/DDBJ whole genome shotgun (WGS) entry which is preliminary data.</text>
</comment>
<sequence length="433" mass="48138">MEVRTDTGAQGAPDEYAIVVENVSKSFEMQADRRDTFKERFVRGRSRQGKRMFHALDDVSFKIRKGTTFGLIGHNGSGKSTMLKILAGVYRPTSGSVSVSDKVDALLELGAGFHAELTGRENIFLNGAILGRTKKQIEETLDWIIDFADIGDFIDQPVKVYSSGMTVRLGFAVAVAIRPKILIVDEIIAVGDEEFQRKCFDYMRELRDAGTTVALVTHSLSLAQEMCDEVVWLDHGHVKMIADADEAVSAYLEAVNAKEFAKRAAERQEEEEFPEDESFKLNQGNGDCRMVGVELLDAEGNEAPFLTSGEAGTVRVHVRAKKDLHDVELGLAFVTDQGQTIAGPNSRHSGRLYSLRRGEETFIDYTMDPVLIQPGRFWITTCFVRDGEMFDYSDRRTELIVRGNRVAEEPGLITLPAGAWSRVSGVPSSQERR</sequence>
<proteinExistence type="inferred from homology"/>
<dbReference type="RefSeq" id="WP_064231271.1">
    <property type="nucleotide sequence ID" value="NZ_LVZK01000001.1"/>
</dbReference>
<dbReference type="EMBL" id="LVZK01000001">
    <property type="protein sequence ID" value="OAP86473.1"/>
    <property type="molecule type" value="Genomic_DNA"/>
</dbReference>
<evidence type="ECO:0000256" key="3">
    <source>
        <dbReference type="ARBA" id="ARBA00022741"/>
    </source>
</evidence>
<dbReference type="InterPro" id="IPR050683">
    <property type="entry name" value="Bact_Polysacc_Export_ATP-bd"/>
</dbReference>
<dbReference type="CDD" id="cd03220">
    <property type="entry name" value="ABC_KpsT_Wzt"/>
    <property type="match status" value="1"/>
</dbReference>
<dbReference type="SUPFAM" id="SSF52540">
    <property type="entry name" value="P-loop containing nucleoside triphosphate hydrolases"/>
    <property type="match status" value="1"/>
</dbReference>
<dbReference type="GO" id="GO:0016020">
    <property type="term" value="C:membrane"/>
    <property type="evidence" value="ECO:0007669"/>
    <property type="project" value="InterPro"/>
</dbReference>
<dbReference type="AlphaFoldDB" id="A0A179B5E9"/>
<keyword evidence="4 6" id="KW-0067">ATP-binding</keyword>
<gene>
    <name evidence="6" type="ORF">A4H34_04885</name>
</gene>
<protein>
    <submittedName>
        <fullName evidence="6">ABC transporter ATP-binding protein</fullName>
    </submittedName>
</protein>
<dbReference type="PANTHER" id="PTHR46743:SF2">
    <property type="entry name" value="TEICHOIC ACIDS EXPORT ATP-BINDING PROTEIN TAGH"/>
    <property type="match status" value="1"/>
</dbReference>
<organism evidence="6 7">
    <name type="scientific">Peptidiphaga gingivicola</name>
    <dbReference type="NCBI Taxonomy" id="2741497"/>
    <lineage>
        <taxon>Bacteria</taxon>
        <taxon>Bacillati</taxon>
        <taxon>Actinomycetota</taxon>
        <taxon>Actinomycetes</taxon>
        <taxon>Actinomycetales</taxon>
        <taxon>Actinomycetaceae</taxon>
        <taxon>Peptidiphaga</taxon>
    </lineage>
</organism>
<dbReference type="InterPro" id="IPR003439">
    <property type="entry name" value="ABC_transporter-like_ATP-bd"/>
</dbReference>
<dbReference type="InterPro" id="IPR027417">
    <property type="entry name" value="P-loop_NTPase"/>
</dbReference>
<keyword evidence="7" id="KW-1185">Reference proteome</keyword>
<dbReference type="GO" id="GO:0140359">
    <property type="term" value="F:ABC-type transporter activity"/>
    <property type="evidence" value="ECO:0007669"/>
    <property type="project" value="InterPro"/>
</dbReference>
<comment type="similarity">
    <text evidence="1">Belongs to the ABC transporter superfamily.</text>
</comment>
<dbReference type="PROSITE" id="PS50893">
    <property type="entry name" value="ABC_TRANSPORTER_2"/>
    <property type="match status" value="1"/>
</dbReference>